<organism evidence="2 3">
    <name type="scientific">Engystomops pustulosus</name>
    <name type="common">Tungara frog</name>
    <name type="synonym">Physalaemus pustulosus</name>
    <dbReference type="NCBI Taxonomy" id="76066"/>
    <lineage>
        <taxon>Eukaryota</taxon>
        <taxon>Metazoa</taxon>
        <taxon>Chordata</taxon>
        <taxon>Craniata</taxon>
        <taxon>Vertebrata</taxon>
        <taxon>Euteleostomi</taxon>
        <taxon>Amphibia</taxon>
        <taxon>Batrachia</taxon>
        <taxon>Anura</taxon>
        <taxon>Neobatrachia</taxon>
        <taxon>Hyloidea</taxon>
        <taxon>Leptodactylidae</taxon>
        <taxon>Leiuperinae</taxon>
        <taxon>Engystomops</taxon>
    </lineage>
</organism>
<gene>
    <name evidence="2" type="ORF">GDO81_006259</name>
</gene>
<reference evidence="2" key="1">
    <citation type="thesis" date="2020" institute="ProQuest LLC" country="789 East Eisenhower Parkway, Ann Arbor, MI, USA">
        <title>Comparative Genomics and Chromosome Evolution.</title>
        <authorList>
            <person name="Mudd A.B."/>
        </authorList>
    </citation>
    <scope>NUCLEOTIDE SEQUENCE</scope>
    <source>
        <strain evidence="2">237g6f4</strain>
        <tissue evidence="2">Blood</tissue>
    </source>
</reference>
<dbReference type="AlphaFoldDB" id="A0AAV7CVI0"/>
<dbReference type="Proteomes" id="UP000824782">
    <property type="component" value="Unassembled WGS sequence"/>
</dbReference>
<evidence type="ECO:0000313" key="2">
    <source>
        <dbReference type="EMBL" id="KAG8589104.1"/>
    </source>
</evidence>
<protein>
    <submittedName>
        <fullName evidence="2">Uncharacterized protein</fullName>
    </submittedName>
</protein>
<accession>A0AAV7CVI0</accession>
<sequence length="89" mass="9701">MALSVDEHPCLSFQMTPEAPDQSDASSSSTVSSSDSDSGCALEYYLDVKPYSSSNGYMLPSSDTEELKFVRTLLHLLPPQDCDAFQQVT</sequence>
<dbReference type="EMBL" id="WNYA01000002">
    <property type="protein sequence ID" value="KAG8589104.1"/>
    <property type="molecule type" value="Genomic_DNA"/>
</dbReference>
<proteinExistence type="predicted"/>
<name>A0AAV7CVI0_ENGPU</name>
<keyword evidence="3" id="KW-1185">Reference proteome</keyword>
<evidence type="ECO:0000313" key="3">
    <source>
        <dbReference type="Proteomes" id="UP000824782"/>
    </source>
</evidence>
<feature type="compositionally biased region" description="Low complexity" evidence="1">
    <location>
        <begin position="22"/>
        <end position="38"/>
    </location>
</feature>
<comment type="caution">
    <text evidence="2">The sequence shown here is derived from an EMBL/GenBank/DDBJ whole genome shotgun (WGS) entry which is preliminary data.</text>
</comment>
<evidence type="ECO:0000256" key="1">
    <source>
        <dbReference type="SAM" id="MobiDB-lite"/>
    </source>
</evidence>
<feature type="region of interest" description="Disordered" evidence="1">
    <location>
        <begin position="1"/>
        <end position="38"/>
    </location>
</feature>